<organism evidence="1">
    <name type="scientific">Prymnesium polylepis</name>
    <dbReference type="NCBI Taxonomy" id="72548"/>
    <lineage>
        <taxon>Eukaryota</taxon>
        <taxon>Haptista</taxon>
        <taxon>Haptophyta</taxon>
        <taxon>Prymnesiophyceae</taxon>
        <taxon>Prymnesiales</taxon>
        <taxon>Prymnesiaceae</taxon>
        <taxon>Prymnesium</taxon>
    </lineage>
</organism>
<protein>
    <recommendedName>
        <fullName evidence="2">Cyclic nucleotide-binding domain-containing protein</fullName>
    </recommendedName>
</protein>
<proteinExistence type="predicted"/>
<accession>A0A7S4J2L1</accession>
<gene>
    <name evidence="1" type="ORF">CPOL0286_LOCUS14282</name>
</gene>
<evidence type="ECO:0000313" key="1">
    <source>
        <dbReference type="EMBL" id="CAE2248221.1"/>
    </source>
</evidence>
<evidence type="ECO:0008006" key="2">
    <source>
        <dbReference type="Google" id="ProtNLM"/>
    </source>
</evidence>
<name>A0A7S4J2L1_9EUKA</name>
<reference evidence="1" key="1">
    <citation type="submission" date="2021-01" db="EMBL/GenBank/DDBJ databases">
        <authorList>
            <person name="Corre E."/>
            <person name="Pelletier E."/>
            <person name="Niang G."/>
            <person name="Scheremetjew M."/>
            <person name="Finn R."/>
            <person name="Kale V."/>
            <person name="Holt S."/>
            <person name="Cochrane G."/>
            <person name="Meng A."/>
            <person name="Brown T."/>
            <person name="Cohen L."/>
        </authorList>
    </citation>
    <scope>NUCLEOTIDE SEQUENCE</scope>
    <source>
        <strain evidence="1">UIO037</strain>
    </source>
</reference>
<dbReference type="EMBL" id="HBKO01031350">
    <property type="protein sequence ID" value="CAE2248221.1"/>
    <property type="molecule type" value="Transcribed_RNA"/>
</dbReference>
<sequence>MRLDTLLPRDTFGGDSVLQGALRNHAAVMAETDVVMLHIPRSEFGPNLLSDEALRVLQLNTKLYRPSDDVLRKRYQNEQSWRVAKQHYIREVIQESKDQRVINNRLSRNPNLLPASSMLGASHLKKANSPKVAWD</sequence>
<dbReference type="SUPFAM" id="SSF51206">
    <property type="entry name" value="cAMP-binding domain-like"/>
    <property type="match status" value="1"/>
</dbReference>
<dbReference type="InterPro" id="IPR018490">
    <property type="entry name" value="cNMP-bd_dom_sf"/>
</dbReference>
<dbReference type="AlphaFoldDB" id="A0A7S4J2L1"/>